<dbReference type="EMBL" id="BOPC01000073">
    <property type="protein sequence ID" value="GIJ29496.1"/>
    <property type="molecule type" value="Genomic_DNA"/>
</dbReference>
<gene>
    <name evidence="1" type="ORF">Vqi01_46580</name>
</gene>
<evidence type="ECO:0000313" key="2">
    <source>
        <dbReference type="Proteomes" id="UP000653076"/>
    </source>
</evidence>
<proteinExistence type="predicted"/>
<keyword evidence="2" id="KW-1185">Reference proteome</keyword>
<dbReference type="Proteomes" id="UP000653076">
    <property type="component" value="Unassembled WGS sequence"/>
</dbReference>
<sequence length="171" mass="18047">MPDAKFSGDLMTTLVTSHLAGASRRAGRLGGWPGDPLAVAVLGVWLHLPTGAAGLIGIRPHHDNGPVPARGFRLLEATTPVPLPAGHPFARRTTAEVEAVLHAAGWRVISRADAATRLRAAGYRLGTRRAAGHLLYADDADDTTWREHCSGYCVKAFAVPTRPSPGQPPEG</sequence>
<reference evidence="1 2" key="1">
    <citation type="submission" date="2021-01" db="EMBL/GenBank/DDBJ databases">
        <title>Whole genome shotgun sequence of Verrucosispora qiuiae NBRC 106684.</title>
        <authorList>
            <person name="Komaki H."/>
            <person name="Tamura T."/>
        </authorList>
    </citation>
    <scope>NUCLEOTIDE SEQUENCE [LARGE SCALE GENOMIC DNA]</scope>
    <source>
        <strain evidence="1 2">NBRC 106684</strain>
    </source>
</reference>
<accession>A0ABQ4JGI1</accession>
<evidence type="ECO:0000313" key="1">
    <source>
        <dbReference type="EMBL" id="GIJ29496.1"/>
    </source>
</evidence>
<organism evidence="1 2">
    <name type="scientific">Micromonospora qiuiae</name>
    <dbReference type="NCBI Taxonomy" id="502268"/>
    <lineage>
        <taxon>Bacteria</taxon>
        <taxon>Bacillati</taxon>
        <taxon>Actinomycetota</taxon>
        <taxon>Actinomycetes</taxon>
        <taxon>Micromonosporales</taxon>
        <taxon>Micromonosporaceae</taxon>
        <taxon>Micromonospora</taxon>
    </lineage>
</organism>
<comment type="caution">
    <text evidence="1">The sequence shown here is derived from an EMBL/GenBank/DDBJ whole genome shotgun (WGS) entry which is preliminary data.</text>
</comment>
<name>A0ABQ4JGI1_9ACTN</name>
<protein>
    <submittedName>
        <fullName evidence="1">Uncharacterized protein</fullName>
    </submittedName>
</protein>